<dbReference type="AlphaFoldDB" id="A0A6G7XFV6"/>
<reference evidence="1 2" key="1">
    <citation type="submission" date="2020-03" db="EMBL/GenBank/DDBJ databases">
        <title>Leucobacter sp. nov., isolated from beetles.</title>
        <authorList>
            <person name="Hyun D.-W."/>
            <person name="Bae J.-W."/>
        </authorList>
    </citation>
    <scope>NUCLEOTIDE SEQUENCE [LARGE SCALE GENOMIC DNA]</scope>
    <source>
        <strain evidence="1 2">HDW9C</strain>
    </source>
</reference>
<dbReference type="InterPro" id="IPR024524">
    <property type="entry name" value="DUF3800"/>
</dbReference>
<organism evidence="1 2">
    <name type="scientific">Leucobacter viscericola</name>
    <dbReference type="NCBI Taxonomy" id="2714935"/>
    <lineage>
        <taxon>Bacteria</taxon>
        <taxon>Bacillati</taxon>
        <taxon>Actinomycetota</taxon>
        <taxon>Actinomycetes</taxon>
        <taxon>Micrococcales</taxon>
        <taxon>Microbacteriaceae</taxon>
        <taxon>Leucobacter</taxon>
    </lineage>
</organism>
<evidence type="ECO:0000313" key="2">
    <source>
        <dbReference type="Proteomes" id="UP000502677"/>
    </source>
</evidence>
<evidence type="ECO:0000313" key="1">
    <source>
        <dbReference type="EMBL" id="QIK63433.1"/>
    </source>
</evidence>
<sequence length="209" mass="23644">MFLDESGTPDFDPAAGSTYFAFGSATYSTDRPIPLQAFHDLRTGTRSALLNGFHAVDDSLTTRAEMFELIAQHPARFGATFMLKANAHDHVRQREKIWMYKYTLYRHLASILLELRGRYDTIHVVAAEIGMQAKRSAVRLAVEDVCQQLEKGADIRPHIWRSSTSAGLQIADYGLWAIQRHVIRGESWQYEKAVAPTMRSLLYPWGAKA</sequence>
<dbReference type="RefSeq" id="WP_166291533.1">
    <property type="nucleotide sequence ID" value="NZ_CP049863.1"/>
</dbReference>
<keyword evidence="2" id="KW-1185">Reference proteome</keyword>
<proteinExistence type="predicted"/>
<dbReference type="Proteomes" id="UP000502677">
    <property type="component" value="Chromosome"/>
</dbReference>
<dbReference type="EMBL" id="CP049863">
    <property type="protein sequence ID" value="QIK63433.1"/>
    <property type="molecule type" value="Genomic_DNA"/>
</dbReference>
<accession>A0A6G7XFV6</accession>
<protein>
    <submittedName>
        <fullName evidence="1">DUF3800 domain-containing protein</fullName>
    </submittedName>
</protein>
<gene>
    <name evidence="1" type="ORF">G7068_09645</name>
</gene>
<name>A0A6G7XFV6_9MICO</name>
<dbReference type="KEGG" id="lvi:G7068_09645"/>
<dbReference type="Pfam" id="PF12686">
    <property type="entry name" value="DUF3800"/>
    <property type="match status" value="1"/>
</dbReference>